<accession>A0A426ZH66</accession>
<sequence>MKPRRAPSPANHGGRPKETPPPSKHRPKIVPKRLSCDFSAVPEDILTEFRELLESWPEESITVVDPPEEFDLAASSVSSPKPEEHGSQDSVEIAVNKAAEEQEEMVDRLRGARLEVRKSADVSGGSKMLLGSLVEVAIGDVGDDPREENGLRDSALCAKVWIGIVCFLILQAALMNLLAISTVLIGGGGRDRSGLPPPT</sequence>
<proteinExistence type="predicted"/>
<feature type="transmembrane region" description="Helical" evidence="2">
    <location>
        <begin position="160"/>
        <end position="185"/>
    </location>
</feature>
<reference evidence="3 4" key="1">
    <citation type="journal article" date="2014" name="Agronomy (Basel)">
        <title>A Draft Genome Sequence for Ensete ventricosum, the Drought-Tolerant Tree Against Hunger.</title>
        <authorList>
            <person name="Harrison J."/>
            <person name="Moore K.A."/>
            <person name="Paszkiewicz K."/>
            <person name="Jones T."/>
            <person name="Grant M."/>
            <person name="Ambacheew D."/>
            <person name="Muzemil S."/>
            <person name="Studholme D.J."/>
        </authorList>
    </citation>
    <scope>NUCLEOTIDE SEQUENCE [LARGE SCALE GENOMIC DNA]</scope>
</reference>
<keyword evidence="2" id="KW-0812">Transmembrane</keyword>
<keyword evidence="2" id="KW-1133">Transmembrane helix</keyword>
<feature type="region of interest" description="Disordered" evidence="1">
    <location>
        <begin position="63"/>
        <end position="90"/>
    </location>
</feature>
<name>A0A426ZH66_ENSVE</name>
<gene>
    <name evidence="3" type="ORF">B296_00041584</name>
</gene>
<evidence type="ECO:0000256" key="1">
    <source>
        <dbReference type="SAM" id="MobiDB-lite"/>
    </source>
</evidence>
<evidence type="ECO:0000313" key="4">
    <source>
        <dbReference type="Proteomes" id="UP000287651"/>
    </source>
</evidence>
<keyword evidence="2" id="KW-0472">Membrane</keyword>
<feature type="region of interest" description="Disordered" evidence="1">
    <location>
        <begin position="1"/>
        <end position="31"/>
    </location>
</feature>
<comment type="caution">
    <text evidence="3">The sequence shown here is derived from an EMBL/GenBank/DDBJ whole genome shotgun (WGS) entry which is preliminary data.</text>
</comment>
<organism evidence="3 4">
    <name type="scientific">Ensete ventricosum</name>
    <name type="common">Abyssinian banana</name>
    <name type="synonym">Musa ensete</name>
    <dbReference type="NCBI Taxonomy" id="4639"/>
    <lineage>
        <taxon>Eukaryota</taxon>
        <taxon>Viridiplantae</taxon>
        <taxon>Streptophyta</taxon>
        <taxon>Embryophyta</taxon>
        <taxon>Tracheophyta</taxon>
        <taxon>Spermatophyta</taxon>
        <taxon>Magnoliopsida</taxon>
        <taxon>Liliopsida</taxon>
        <taxon>Zingiberales</taxon>
        <taxon>Musaceae</taxon>
        <taxon>Ensete</taxon>
    </lineage>
</organism>
<evidence type="ECO:0000313" key="3">
    <source>
        <dbReference type="EMBL" id="RRT63332.1"/>
    </source>
</evidence>
<dbReference type="Proteomes" id="UP000287651">
    <property type="component" value="Unassembled WGS sequence"/>
</dbReference>
<dbReference type="EMBL" id="AMZH03006638">
    <property type="protein sequence ID" value="RRT63332.1"/>
    <property type="molecule type" value="Genomic_DNA"/>
</dbReference>
<dbReference type="AlphaFoldDB" id="A0A426ZH66"/>
<evidence type="ECO:0000256" key="2">
    <source>
        <dbReference type="SAM" id="Phobius"/>
    </source>
</evidence>
<protein>
    <submittedName>
        <fullName evidence="3">Uncharacterized protein</fullName>
    </submittedName>
</protein>